<dbReference type="SMART" id="SM00086">
    <property type="entry name" value="PAC"/>
    <property type="match status" value="4"/>
</dbReference>
<dbReference type="CDD" id="cd00082">
    <property type="entry name" value="HisKA"/>
    <property type="match status" value="1"/>
</dbReference>
<dbReference type="Pfam" id="PF13185">
    <property type="entry name" value="GAF_2"/>
    <property type="match status" value="1"/>
</dbReference>
<evidence type="ECO:0000256" key="5">
    <source>
        <dbReference type="ARBA" id="ARBA00022777"/>
    </source>
</evidence>
<dbReference type="Pfam" id="PF00512">
    <property type="entry name" value="HisKA"/>
    <property type="match status" value="1"/>
</dbReference>
<dbReference type="Gene3D" id="3.30.450.40">
    <property type="match status" value="1"/>
</dbReference>
<feature type="domain" description="PAC" evidence="8">
    <location>
        <begin position="74"/>
        <end position="126"/>
    </location>
</feature>
<dbReference type="InterPro" id="IPR052162">
    <property type="entry name" value="Sensor_kinase/Photoreceptor"/>
</dbReference>
<evidence type="ECO:0000313" key="10">
    <source>
        <dbReference type="Proteomes" id="UP001430149"/>
    </source>
</evidence>
<evidence type="ECO:0000256" key="2">
    <source>
        <dbReference type="ARBA" id="ARBA00012438"/>
    </source>
</evidence>
<dbReference type="SMART" id="SM00388">
    <property type="entry name" value="HisKA"/>
    <property type="match status" value="1"/>
</dbReference>
<dbReference type="PANTHER" id="PTHR43304">
    <property type="entry name" value="PHYTOCHROME-LIKE PROTEIN CPH1"/>
    <property type="match status" value="1"/>
</dbReference>
<dbReference type="InterPro" id="IPR036890">
    <property type="entry name" value="HATPase_C_sf"/>
</dbReference>
<dbReference type="InterPro" id="IPR000014">
    <property type="entry name" value="PAS"/>
</dbReference>
<evidence type="ECO:0000313" key="9">
    <source>
        <dbReference type="EMBL" id="MBM7125022.1"/>
    </source>
</evidence>
<keyword evidence="4" id="KW-0808">Transferase</keyword>
<proteinExistence type="predicted"/>
<dbReference type="PRINTS" id="PR00344">
    <property type="entry name" value="BCTRLSENSOR"/>
</dbReference>
<sequence length="917" mass="101435">MGIELDRTVDALPVLMWTACPDGRPKSFDQCWRDYAGLSAEQTSGDGWLQVVHPDDRAALLAAWQGGLDSGKAAEAQARMWRKDGVYRWFLLRANPVRDAAGKILEWHILGTDIEERKRGQAAERVHEQSFRLMIDNLPAIMVLFKPNGEVLHANRQALEYAGASLAEAAEWTSRIHPDDRQATLADFQATLAGGEPYEGDWRHRRADGVYRWFHARGAPLRDEEGRIVLWYFHCTDIDERKRAKALLAGENRLLEMVARAAPLHAVLDALCQLSEEIDNGCHSGILLIDPLRKIFQRGGTSSRTSAYIDAMHGAPVNTQTAPSAVAAFSGAPLIIEDVAADSRWSQHFRDMSLAQGLRACWLMPIHSRNREALGVLAVYRTEPGTPTAFQRDLIGQLSHIASIAIERAQSDMAVRRSMEGLRAIVETTPECVTLVAGDGTLLQVNSAGASIAGVPSVDVLIGKCFFDFVVPEHRQRYIDFHQRVCAGEKRTLEFDIITAHGERRHMESYSAPMESMDGITAQLGVTRDITARRLAEEELRRREALMAKSQQLSSSGSFSWRPQSKEMLWSAQTYRIFGVEPGTPVTQEVVAARYHPGDAHVLQDLLERAQLGLDLEYDHRLLMPDGSVKYLSVQAHSTRDALGRLEYIGAVRDVTEHHRSEETLSQLRTELAHVTRVHSLGALTASIAHEINQPLAGIMTNASTGVRMLGAEPPNVEGALQTLQRTLRDGRRASEVVTRLRALFSKKEVRNEPVDLNEATWEVVDLLRSAMRRKRIVLQQERAEDLPPVNGDKVQLQQVVLNLLTNAIDAMNDVEGRPRQLLVKTAREAGDAGDSVRVAVTDTGSGFDPQQATKLFEAFFTTKREGMGIGLSVSRSIIESHGGRMWATANDGPGATFSFSIPCRASGTAASTGEPR</sequence>
<dbReference type="RefSeq" id="WP_204680539.1">
    <property type="nucleotide sequence ID" value="NZ_BSNR01000005.1"/>
</dbReference>
<feature type="domain" description="PAS" evidence="7">
    <location>
        <begin position="418"/>
        <end position="489"/>
    </location>
</feature>
<dbReference type="InterPro" id="IPR003594">
    <property type="entry name" value="HATPase_dom"/>
</dbReference>
<name>A0ABS2K2N9_9GAMM</name>
<dbReference type="PROSITE" id="PS50109">
    <property type="entry name" value="HIS_KIN"/>
    <property type="match status" value="1"/>
</dbReference>
<dbReference type="Pfam" id="PF02518">
    <property type="entry name" value="HATPase_c"/>
    <property type="match status" value="1"/>
</dbReference>
<evidence type="ECO:0000256" key="1">
    <source>
        <dbReference type="ARBA" id="ARBA00000085"/>
    </source>
</evidence>
<dbReference type="PROSITE" id="PS50112">
    <property type="entry name" value="PAS"/>
    <property type="match status" value="2"/>
</dbReference>
<dbReference type="Gene3D" id="3.30.565.10">
    <property type="entry name" value="Histidine kinase-like ATPase, C-terminal domain"/>
    <property type="match status" value="1"/>
</dbReference>
<protein>
    <recommendedName>
        <fullName evidence="2">histidine kinase</fullName>
        <ecNumber evidence="2">2.7.13.3</ecNumber>
    </recommendedName>
</protein>
<dbReference type="Pfam" id="PF08448">
    <property type="entry name" value="PAS_4"/>
    <property type="match status" value="1"/>
</dbReference>
<dbReference type="InterPro" id="IPR001610">
    <property type="entry name" value="PAC"/>
</dbReference>
<keyword evidence="10" id="KW-1185">Reference proteome</keyword>
<dbReference type="SUPFAM" id="SSF55874">
    <property type="entry name" value="ATPase domain of HSP90 chaperone/DNA topoisomerase II/histidine kinase"/>
    <property type="match status" value="1"/>
</dbReference>
<keyword evidence="3" id="KW-0597">Phosphoprotein</keyword>
<dbReference type="Gene3D" id="1.10.287.130">
    <property type="match status" value="1"/>
</dbReference>
<feature type="domain" description="PAC" evidence="8">
    <location>
        <begin position="491"/>
        <end position="542"/>
    </location>
</feature>
<feature type="domain" description="PAC" evidence="8">
    <location>
        <begin position="198"/>
        <end position="250"/>
    </location>
</feature>
<feature type="domain" description="PAS" evidence="7">
    <location>
        <begin position="127"/>
        <end position="195"/>
    </location>
</feature>
<organism evidence="9 10">
    <name type="scientific">Dyella flava</name>
    <dbReference type="NCBI Taxonomy" id="1920170"/>
    <lineage>
        <taxon>Bacteria</taxon>
        <taxon>Pseudomonadati</taxon>
        <taxon>Pseudomonadota</taxon>
        <taxon>Gammaproteobacteria</taxon>
        <taxon>Lysobacterales</taxon>
        <taxon>Rhodanobacteraceae</taxon>
        <taxon>Dyella</taxon>
    </lineage>
</organism>
<dbReference type="SMART" id="SM00387">
    <property type="entry name" value="HATPase_c"/>
    <property type="match status" value="1"/>
</dbReference>
<dbReference type="EMBL" id="JADIKE010000030">
    <property type="protein sequence ID" value="MBM7125022.1"/>
    <property type="molecule type" value="Genomic_DNA"/>
</dbReference>
<dbReference type="Pfam" id="PF00989">
    <property type="entry name" value="PAS"/>
    <property type="match status" value="1"/>
</dbReference>
<dbReference type="Proteomes" id="UP001430149">
    <property type="component" value="Unassembled WGS sequence"/>
</dbReference>
<dbReference type="Gene3D" id="3.30.450.20">
    <property type="entry name" value="PAS domain"/>
    <property type="match status" value="4"/>
</dbReference>
<dbReference type="InterPro" id="IPR013656">
    <property type="entry name" value="PAS_4"/>
</dbReference>
<dbReference type="InterPro" id="IPR005467">
    <property type="entry name" value="His_kinase_dom"/>
</dbReference>
<evidence type="ECO:0000256" key="4">
    <source>
        <dbReference type="ARBA" id="ARBA00022679"/>
    </source>
</evidence>
<dbReference type="SUPFAM" id="SSF55781">
    <property type="entry name" value="GAF domain-like"/>
    <property type="match status" value="1"/>
</dbReference>
<evidence type="ECO:0000259" key="7">
    <source>
        <dbReference type="PROSITE" id="PS50112"/>
    </source>
</evidence>
<dbReference type="InterPro" id="IPR036097">
    <property type="entry name" value="HisK_dim/P_sf"/>
</dbReference>
<comment type="caution">
    <text evidence="9">The sequence shown here is derived from an EMBL/GenBank/DDBJ whole genome shotgun (WGS) entry which is preliminary data.</text>
</comment>
<dbReference type="InterPro" id="IPR035965">
    <property type="entry name" value="PAS-like_dom_sf"/>
</dbReference>
<keyword evidence="5" id="KW-0418">Kinase</keyword>
<dbReference type="InterPro" id="IPR004358">
    <property type="entry name" value="Sig_transdc_His_kin-like_C"/>
</dbReference>
<evidence type="ECO:0000256" key="3">
    <source>
        <dbReference type="ARBA" id="ARBA00022553"/>
    </source>
</evidence>
<dbReference type="EC" id="2.7.13.3" evidence="2"/>
<feature type="domain" description="Histidine kinase" evidence="6">
    <location>
        <begin position="687"/>
        <end position="906"/>
    </location>
</feature>
<dbReference type="SMART" id="SM00065">
    <property type="entry name" value="GAF"/>
    <property type="match status" value="1"/>
</dbReference>
<dbReference type="InterPro" id="IPR029016">
    <property type="entry name" value="GAF-like_dom_sf"/>
</dbReference>
<comment type="catalytic activity">
    <reaction evidence="1">
        <text>ATP + protein L-histidine = ADP + protein N-phospho-L-histidine.</text>
        <dbReference type="EC" id="2.7.13.3"/>
    </reaction>
</comment>
<accession>A0ABS2K2N9</accession>
<dbReference type="CDD" id="cd00130">
    <property type="entry name" value="PAS"/>
    <property type="match status" value="3"/>
</dbReference>
<dbReference type="InterPro" id="IPR003661">
    <property type="entry name" value="HisK_dim/P_dom"/>
</dbReference>
<dbReference type="InterPro" id="IPR003018">
    <property type="entry name" value="GAF"/>
</dbReference>
<dbReference type="InterPro" id="IPR013655">
    <property type="entry name" value="PAS_fold_3"/>
</dbReference>
<feature type="domain" description="PAC" evidence="8">
    <location>
        <begin position="616"/>
        <end position="667"/>
    </location>
</feature>
<dbReference type="NCBIfam" id="TIGR00229">
    <property type="entry name" value="sensory_box"/>
    <property type="match status" value="3"/>
</dbReference>
<dbReference type="Gene3D" id="2.10.70.100">
    <property type="match status" value="1"/>
</dbReference>
<dbReference type="PROSITE" id="PS50113">
    <property type="entry name" value="PAC"/>
    <property type="match status" value="4"/>
</dbReference>
<gene>
    <name evidence="9" type="ORF">ISP19_06470</name>
</gene>
<dbReference type="Pfam" id="PF08447">
    <property type="entry name" value="PAS_3"/>
    <property type="match status" value="2"/>
</dbReference>
<evidence type="ECO:0000259" key="6">
    <source>
        <dbReference type="PROSITE" id="PS50109"/>
    </source>
</evidence>
<dbReference type="InterPro" id="IPR013767">
    <property type="entry name" value="PAS_fold"/>
</dbReference>
<evidence type="ECO:0000259" key="8">
    <source>
        <dbReference type="PROSITE" id="PS50113"/>
    </source>
</evidence>
<reference evidence="9" key="1">
    <citation type="submission" date="2020-10" db="EMBL/GenBank/DDBJ databases">
        <title>Phylogeny of dyella-like bacteria.</title>
        <authorList>
            <person name="Fu J."/>
        </authorList>
    </citation>
    <scope>NUCLEOTIDE SEQUENCE</scope>
    <source>
        <strain evidence="9">DHOC52</strain>
    </source>
</reference>
<dbReference type="SUPFAM" id="SSF47384">
    <property type="entry name" value="Homodimeric domain of signal transducing histidine kinase"/>
    <property type="match status" value="1"/>
</dbReference>
<dbReference type="SUPFAM" id="SSF55785">
    <property type="entry name" value="PYP-like sensor domain (PAS domain)"/>
    <property type="match status" value="4"/>
</dbReference>
<dbReference type="InterPro" id="IPR000700">
    <property type="entry name" value="PAS-assoc_C"/>
</dbReference>
<dbReference type="SMART" id="SM00091">
    <property type="entry name" value="PAS"/>
    <property type="match status" value="4"/>
</dbReference>
<dbReference type="PANTHER" id="PTHR43304:SF1">
    <property type="entry name" value="PAC DOMAIN-CONTAINING PROTEIN"/>
    <property type="match status" value="1"/>
</dbReference>